<evidence type="ECO:0000256" key="1">
    <source>
        <dbReference type="ARBA" id="ARBA00022598"/>
    </source>
</evidence>
<dbReference type="Gene3D" id="3.30.470.20">
    <property type="entry name" value="ATP-grasp fold, B domain"/>
    <property type="match status" value="1"/>
</dbReference>
<evidence type="ECO:0000256" key="3">
    <source>
        <dbReference type="ARBA" id="ARBA00022840"/>
    </source>
</evidence>
<dbReference type="Pfam" id="PF13535">
    <property type="entry name" value="ATP-grasp_4"/>
    <property type="match status" value="1"/>
</dbReference>
<keyword evidence="7" id="KW-1185">Reference proteome</keyword>
<dbReference type="PANTHER" id="PTHR43585:SF2">
    <property type="entry name" value="ATP-GRASP ENZYME FSQD"/>
    <property type="match status" value="1"/>
</dbReference>
<evidence type="ECO:0000313" key="7">
    <source>
        <dbReference type="Proteomes" id="UP001595279"/>
    </source>
</evidence>
<dbReference type="InterPro" id="IPR052032">
    <property type="entry name" value="ATP-dep_AA_Ligase"/>
</dbReference>
<accession>A0ABV7CTY3</accession>
<protein>
    <submittedName>
        <fullName evidence="6">ATP-grasp domain-containing protein</fullName>
    </submittedName>
</protein>
<dbReference type="InterPro" id="IPR040570">
    <property type="entry name" value="LAL_C2"/>
</dbReference>
<dbReference type="Proteomes" id="UP001595279">
    <property type="component" value="Unassembled WGS sequence"/>
</dbReference>
<dbReference type="InterPro" id="IPR011761">
    <property type="entry name" value="ATP-grasp"/>
</dbReference>
<evidence type="ECO:0000256" key="2">
    <source>
        <dbReference type="ARBA" id="ARBA00022741"/>
    </source>
</evidence>
<dbReference type="PANTHER" id="PTHR43585">
    <property type="entry name" value="FUMIPYRROLE BIOSYNTHESIS PROTEIN C"/>
    <property type="match status" value="1"/>
</dbReference>
<keyword evidence="1" id="KW-0436">Ligase</keyword>
<keyword evidence="3 4" id="KW-0067">ATP-binding</keyword>
<gene>
    <name evidence="6" type="ORF">ACFOGI_05525</name>
</gene>
<proteinExistence type="predicted"/>
<feature type="domain" description="ATP-grasp" evidence="5">
    <location>
        <begin position="117"/>
        <end position="303"/>
    </location>
</feature>
<evidence type="ECO:0000256" key="4">
    <source>
        <dbReference type="PROSITE-ProRule" id="PRU00409"/>
    </source>
</evidence>
<dbReference type="PROSITE" id="PS50975">
    <property type="entry name" value="ATP_GRASP"/>
    <property type="match status" value="1"/>
</dbReference>
<evidence type="ECO:0000313" key="6">
    <source>
        <dbReference type="EMBL" id="MFC3039704.1"/>
    </source>
</evidence>
<keyword evidence="2 4" id="KW-0547">Nucleotide-binding</keyword>
<name>A0ABV7CTY3_9BACI</name>
<sequence length="400" mass="45474">MTKHLLLIGCGFQGLEYIETAREMNMEISLMVDSQQLNIPNLDKVYRKADNLYYLSSFHEEEIVKKALDINKENEINGVIGYSEPHIRSACIVAETLGLKSPGLYATSVSQNKSFQRSIMENRGLLVPKNFTAYVPEVINHLDNDSLYVIKPLDKAGSIGVEIQRGSDLKNEKMLQELEFPVQVEEFIDGQEYSIETLVQDNEILFENITTKEILKGQYPIEKSHTVPSDISRTHQREILKVNSELIDLIKMESGIIHLEIKINNNQVYIIEFAVRTPGGYILNCINNAYNFNIFKAIIEIAIGEPPREINNESNRIGYAEFLTPVVNDKKRINSIKGISTIQSFPGIERFFTSMKEGECLSPIDSGLKRPGYYLATFSSYEEKSKTTEKVRETLVIEVD</sequence>
<organism evidence="6 7">
    <name type="scientific">Virgibacillus xinjiangensis</name>
    <dbReference type="NCBI Taxonomy" id="393090"/>
    <lineage>
        <taxon>Bacteria</taxon>
        <taxon>Bacillati</taxon>
        <taxon>Bacillota</taxon>
        <taxon>Bacilli</taxon>
        <taxon>Bacillales</taxon>
        <taxon>Bacillaceae</taxon>
        <taxon>Virgibacillus</taxon>
    </lineage>
</organism>
<reference evidence="7" key="1">
    <citation type="journal article" date="2019" name="Int. J. Syst. Evol. Microbiol.">
        <title>The Global Catalogue of Microorganisms (GCM) 10K type strain sequencing project: providing services to taxonomists for standard genome sequencing and annotation.</title>
        <authorList>
            <consortium name="The Broad Institute Genomics Platform"/>
            <consortium name="The Broad Institute Genome Sequencing Center for Infectious Disease"/>
            <person name="Wu L."/>
            <person name="Ma J."/>
        </authorList>
    </citation>
    <scope>NUCLEOTIDE SEQUENCE [LARGE SCALE GENOMIC DNA]</scope>
    <source>
        <strain evidence="7">KCTC 13128</strain>
    </source>
</reference>
<dbReference type="Gene3D" id="3.40.50.20">
    <property type="match status" value="1"/>
</dbReference>
<dbReference type="Pfam" id="PF18603">
    <property type="entry name" value="LAL_C2"/>
    <property type="match status" value="1"/>
</dbReference>
<dbReference type="SUPFAM" id="SSF56059">
    <property type="entry name" value="Glutathione synthetase ATP-binding domain-like"/>
    <property type="match status" value="1"/>
</dbReference>
<comment type="caution">
    <text evidence="6">The sequence shown here is derived from an EMBL/GenBank/DDBJ whole genome shotgun (WGS) entry which is preliminary data.</text>
</comment>
<dbReference type="RefSeq" id="WP_390269663.1">
    <property type="nucleotide sequence ID" value="NZ_JBHRSA010000021.1"/>
</dbReference>
<evidence type="ECO:0000259" key="5">
    <source>
        <dbReference type="PROSITE" id="PS50975"/>
    </source>
</evidence>
<dbReference type="EMBL" id="JBHRSA010000021">
    <property type="protein sequence ID" value="MFC3039704.1"/>
    <property type="molecule type" value="Genomic_DNA"/>
</dbReference>